<feature type="region of interest" description="Disordered" evidence="1">
    <location>
        <begin position="262"/>
        <end position="283"/>
    </location>
</feature>
<keyword evidence="3" id="KW-1185">Reference proteome</keyword>
<evidence type="ECO:0000256" key="1">
    <source>
        <dbReference type="SAM" id="MobiDB-lite"/>
    </source>
</evidence>
<feature type="region of interest" description="Disordered" evidence="1">
    <location>
        <begin position="80"/>
        <end position="101"/>
    </location>
</feature>
<gene>
    <name evidence="2" type="ORF">Agub_g10805</name>
</gene>
<protein>
    <submittedName>
        <fullName evidence="2">Uncharacterized protein</fullName>
    </submittedName>
</protein>
<reference evidence="2 3" key="1">
    <citation type="journal article" date="2021" name="Sci. Rep.">
        <title>Genome sequencing of the multicellular alga Astrephomene provides insights into convergent evolution of germ-soma differentiation.</title>
        <authorList>
            <person name="Yamashita S."/>
            <person name="Yamamoto K."/>
            <person name="Matsuzaki R."/>
            <person name="Suzuki S."/>
            <person name="Yamaguchi H."/>
            <person name="Hirooka S."/>
            <person name="Minakuchi Y."/>
            <person name="Miyagishima S."/>
            <person name="Kawachi M."/>
            <person name="Toyoda A."/>
            <person name="Nozaki H."/>
        </authorList>
    </citation>
    <scope>NUCLEOTIDE SEQUENCE [LARGE SCALE GENOMIC DNA]</scope>
    <source>
        <strain evidence="2 3">NIES-4017</strain>
    </source>
</reference>
<dbReference type="AlphaFoldDB" id="A0AAD3DVN3"/>
<feature type="compositionally biased region" description="Gly residues" evidence="1">
    <location>
        <begin position="262"/>
        <end position="277"/>
    </location>
</feature>
<feature type="compositionally biased region" description="Low complexity" evidence="1">
    <location>
        <begin position="31"/>
        <end position="44"/>
    </location>
</feature>
<name>A0AAD3DVN3_9CHLO</name>
<feature type="region of interest" description="Disordered" evidence="1">
    <location>
        <begin position="31"/>
        <end position="50"/>
    </location>
</feature>
<dbReference type="EMBL" id="BMAR01000026">
    <property type="protein sequence ID" value="GFR48851.1"/>
    <property type="molecule type" value="Genomic_DNA"/>
</dbReference>
<feature type="non-terminal residue" evidence="2">
    <location>
        <position position="1"/>
    </location>
</feature>
<feature type="compositionally biased region" description="Low complexity" evidence="1">
    <location>
        <begin position="85"/>
        <end position="101"/>
    </location>
</feature>
<organism evidence="2 3">
    <name type="scientific">Astrephomene gubernaculifera</name>
    <dbReference type="NCBI Taxonomy" id="47775"/>
    <lineage>
        <taxon>Eukaryota</taxon>
        <taxon>Viridiplantae</taxon>
        <taxon>Chlorophyta</taxon>
        <taxon>core chlorophytes</taxon>
        <taxon>Chlorophyceae</taxon>
        <taxon>CS clade</taxon>
        <taxon>Chlamydomonadales</taxon>
        <taxon>Astrephomenaceae</taxon>
        <taxon>Astrephomene</taxon>
    </lineage>
</organism>
<comment type="caution">
    <text evidence="2">The sequence shown here is derived from an EMBL/GenBank/DDBJ whole genome shotgun (WGS) entry which is preliminary data.</text>
</comment>
<evidence type="ECO:0000313" key="2">
    <source>
        <dbReference type="EMBL" id="GFR48851.1"/>
    </source>
</evidence>
<dbReference type="Proteomes" id="UP001054857">
    <property type="component" value="Unassembled WGS sequence"/>
</dbReference>
<proteinExistence type="predicted"/>
<accession>A0AAD3DVN3</accession>
<evidence type="ECO:0000313" key="3">
    <source>
        <dbReference type="Proteomes" id="UP001054857"/>
    </source>
</evidence>
<feature type="region of interest" description="Disordered" evidence="1">
    <location>
        <begin position="180"/>
        <end position="207"/>
    </location>
</feature>
<sequence>VGAGGEHVSGALARVRQRSSLSAAMAANGGEAAAAGGDGPTAAAAGGGGPGGIARRSGEFALTAARALGFLSRPSRSNQQLPIMASPLPSSRAPSLPPAAIADDGSITAAASSGGGGAATGGAASAVSLLGGAGAGGQSMAHSPASPRLFGGLLRSMRAQSFTAAAGLFTRMTGGSGVSVGGGSVRGGRHQPVRGRSASLVEDSTGSGGTTAAVNVTLASNIQRGVPPAADAAGGSATSGAASPFSTPAVVAANTNVAGAGGGGGGSAAASSGGGSGRSPSFLRSLRMSRGASPLAASQPFPFASARRLLPTSWNLGGGGGSLPSASASGGGGGGLGMGLLGGASPGSRLASGAGSTDLSSLAAMVATSLPASRTTQSQISNPALATIDHADMLSGTASGFGAGATAVAGTLSASMGTGGVAVAAAVAAASNGNSGGGGGNVGIAVAASAGAGGVAGGAGVSSGEGPGWIPGEMLADVLHGVQEEEELRVSGRQSTAAAAMAAAGSMA</sequence>